<protein>
    <submittedName>
        <fullName evidence="2">Uncharacterized protein</fullName>
    </submittedName>
</protein>
<feature type="transmembrane region" description="Helical" evidence="1">
    <location>
        <begin position="173"/>
        <end position="194"/>
    </location>
</feature>
<sequence length="250" mass="27306">MASPRLETYCCPNRDAATQLVMNFQPQIFCGVCIGSASASLLLTILQLLPKKGQILRKMPKASSSSTILLLISVCDILGGSGVIFRSSVWLGFPSFVANISVANGTDVWPSAFCVGSAVVSVFNNLCPVSSSSTIVLYHMMAWGLAVLLCVEGVALLYYPSLSSCERGLEHAIPHYITTYAPLLLVLVVNPVLFRRTVTADVHILMNTTSYFPVASLLKGRGGIYTENERRLGTEIQMRFFKIMLVFIVW</sequence>
<accession>A0A2P4TAR0</accession>
<name>A0A2P4TAR0_BAMTH</name>
<keyword evidence="1" id="KW-1133">Transmembrane helix</keyword>
<dbReference type="PANTHER" id="PTHR15177:SF2">
    <property type="entry name" value="G-PROTEIN COUPLED RECEPTOR 143"/>
    <property type="match status" value="1"/>
</dbReference>
<dbReference type="GO" id="GO:0072545">
    <property type="term" value="F:L-tyrosine binding"/>
    <property type="evidence" value="ECO:0007669"/>
    <property type="project" value="InterPro"/>
</dbReference>
<feature type="transmembrane region" description="Helical" evidence="1">
    <location>
        <begin position="67"/>
        <end position="88"/>
    </location>
</feature>
<dbReference type="GO" id="GO:0050848">
    <property type="term" value="P:regulation of calcium-mediated signaling"/>
    <property type="evidence" value="ECO:0007669"/>
    <property type="project" value="TreeGrafter"/>
</dbReference>
<dbReference type="GO" id="GO:0005886">
    <property type="term" value="C:plasma membrane"/>
    <property type="evidence" value="ECO:0007669"/>
    <property type="project" value="TreeGrafter"/>
</dbReference>
<reference evidence="2 3" key="1">
    <citation type="submission" date="2018-01" db="EMBL/GenBank/DDBJ databases">
        <title>Comparison of the Chinese Bamboo Partridge and Red Junglefowl genome sequences highlights the importance of demography in genome evolution.</title>
        <authorList>
            <person name="Tiley G.P."/>
            <person name="Kimball R.T."/>
            <person name="Braun E.L."/>
            <person name="Burleigh J.G."/>
        </authorList>
    </citation>
    <scope>NUCLEOTIDE SEQUENCE [LARGE SCALE GENOMIC DNA]</scope>
    <source>
        <strain evidence="2">RTK389</strain>
        <tissue evidence="2">Blood</tissue>
    </source>
</reference>
<dbReference type="GO" id="GO:0035643">
    <property type="term" value="F:L-DOPA receptor activity"/>
    <property type="evidence" value="ECO:0007669"/>
    <property type="project" value="TreeGrafter"/>
</dbReference>
<keyword evidence="1" id="KW-0472">Membrane</keyword>
<dbReference type="EMBL" id="PPHD01003544">
    <property type="protein sequence ID" value="POI33453.1"/>
    <property type="molecule type" value="Genomic_DNA"/>
</dbReference>
<dbReference type="GO" id="GO:0032438">
    <property type="term" value="P:melanosome organization"/>
    <property type="evidence" value="ECO:0007669"/>
    <property type="project" value="TreeGrafter"/>
</dbReference>
<feature type="transmembrane region" description="Helical" evidence="1">
    <location>
        <begin position="108"/>
        <end position="126"/>
    </location>
</feature>
<evidence type="ECO:0000313" key="3">
    <source>
        <dbReference type="Proteomes" id="UP000237246"/>
    </source>
</evidence>
<evidence type="ECO:0000313" key="2">
    <source>
        <dbReference type="EMBL" id="POI33453.1"/>
    </source>
</evidence>
<dbReference type="GO" id="GO:0035240">
    <property type="term" value="F:dopamine binding"/>
    <property type="evidence" value="ECO:0007669"/>
    <property type="project" value="InterPro"/>
</dbReference>
<dbReference type="InterPro" id="IPR001414">
    <property type="entry name" value="GPR143"/>
</dbReference>
<dbReference type="GO" id="GO:0072544">
    <property type="term" value="F:L-DOPA binding"/>
    <property type="evidence" value="ECO:0007669"/>
    <property type="project" value="InterPro"/>
</dbReference>
<dbReference type="PANTHER" id="PTHR15177">
    <property type="entry name" value="G-PROTEIN COUPLED RECEPTOR 143"/>
    <property type="match status" value="1"/>
</dbReference>
<comment type="caution">
    <text evidence="2">The sequence shown here is derived from an EMBL/GenBank/DDBJ whole genome shotgun (WGS) entry which is preliminary data.</text>
</comment>
<dbReference type="GO" id="GO:0033162">
    <property type="term" value="C:melanosome membrane"/>
    <property type="evidence" value="ECO:0007669"/>
    <property type="project" value="TreeGrafter"/>
</dbReference>
<dbReference type="Proteomes" id="UP000237246">
    <property type="component" value="Unassembled WGS sequence"/>
</dbReference>
<keyword evidence="1" id="KW-0812">Transmembrane</keyword>
<dbReference type="Pfam" id="PF02101">
    <property type="entry name" value="Ocular_alb"/>
    <property type="match status" value="1"/>
</dbReference>
<dbReference type="OrthoDB" id="10069455at2759"/>
<feature type="transmembrane region" description="Helical" evidence="1">
    <location>
        <begin position="24"/>
        <end position="46"/>
    </location>
</feature>
<dbReference type="AlphaFoldDB" id="A0A2P4TAR0"/>
<dbReference type="PRINTS" id="PR00965">
    <property type="entry name" value="OCULARALBNSM"/>
</dbReference>
<keyword evidence="3" id="KW-1185">Reference proteome</keyword>
<organism evidence="2 3">
    <name type="scientific">Bambusicola thoracicus</name>
    <name type="common">Chinese bamboo-partridge</name>
    <name type="synonym">Perdix thoracica</name>
    <dbReference type="NCBI Taxonomy" id="9083"/>
    <lineage>
        <taxon>Eukaryota</taxon>
        <taxon>Metazoa</taxon>
        <taxon>Chordata</taxon>
        <taxon>Craniata</taxon>
        <taxon>Vertebrata</taxon>
        <taxon>Euteleostomi</taxon>
        <taxon>Archelosauria</taxon>
        <taxon>Archosauria</taxon>
        <taxon>Dinosauria</taxon>
        <taxon>Saurischia</taxon>
        <taxon>Theropoda</taxon>
        <taxon>Coelurosauria</taxon>
        <taxon>Aves</taxon>
        <taxon>Neognathae</taxon>
        <taxon>Galloanserae</taxon>
        <taxon>Galliformes</taxon>
        <taxon>Phasianidae</taxon>
        <taxon>Perdicinae</taxon>
        <taxon>Bambusicola</taxon>
    </lineage>
</organism>
<proteinExistence type="predicted"/>
<gene>
    <name evidence="2" type="ORF">CIB84_002795</name>
</gene>
<evidence type="ECO:0000256" key="1">
    <source>
        <dbReference type="SAM" id="Phobius"/>
    </source>
</evidence>
<feature type="transmembrane region" description="Helical" evidence="1">
    <location>
        <begin position="138"/>
        <end position="161"/>
    </location>
</feature>